<gene>
    <name evidence="2" type="ORF">CQA57_07890</name>
</gene>
<organism evidence="2 3">
    <name type="scientific">Helicobacter anseris</name>
    <dbReference type="NCBI Taxonomy" id="375926"/>
    <lineage>
        <taxon>Bacteria</taxon>
        <taxon>Pseudomonadati</taxon>
        <taxon>Campylobacterota</taxon>
        <taxon>Epsilonproteobacteria</taxon>
        <taxon>Campylobacterales</taxon>
        <taxon>Helicobacteraceae</taxon>
        <taxon>Helicobacter</taxon>
    </lineage>
</organism>
<evidence type="ECO:0000256" key="1">
    <source>
        <dbReference type="SAM" id="Phobius"/>
    </source>
</evidence>
<reference evidence="2 3" key="1">
    <citation type="submission" date="2018-04" db="EMBL/GenBank/DDBJ databases">
        <title>Novel Campyloabacter and Helicobacter Species and Strains.</title>
        <authorList>
            <person name="Mannion A.J."/>
            <person name="Shen Z."/>
            <person name="Fox J.G."/>
        </authorList>
    </citation>
    <scope>NUCLEOTIDE SEQUENCE [LARGE SCALE GENOMIC DNA]</scope>
    <source>
        <strain evidence="2 3">MIT 04-9362</strain>
    </source>
</reference>
<accession>A0A3D8J1C3</accession>
<dbReference type="EMBL" id="NXLX01000030">
    <property type="protein sequence ID" value="RDU71307.1"/>
    <property type="molecule type" value="Genomic_DNA"/>
</dbReference>
<proteinExistence type="predicted"/>
<dbReference type="OrthoDB" id="5326022at2"/>
<keyword evidence="3" id="KW-1185">Reference proteome</keyword>
<protein>
    <submittedName>
        <fullName evidence="2">Uncharacterized protein</fullName>
    </submittedName>
</protein>
<keyword evidence="1" id="KW-1133">Transmembrane helix</keyword>
<evidence type="ECO:0000313" key="3">
    <source>
        <dbReference type="Proteomes" id="UP000256695"/>
    </source>
</evidence>
<dbReference type="RefSeq" id="WP_115579694.1">
    <property type="nucleotide sequence ID" value="NZ_NXLX01000030.1"/>
</dbReference>
<feature type="transmembrane region" description="Helical" evidence="1">
    <location>
        <begin position="193"/>
        <end position="211"/>
    </location>
</feature>
<keyword evidence="1" id="KW-0812">Transmembrane</keyword>
<name>A0A3D8J1C3_9HELI</name>
<sequence length="318" mass="38263">MKKDRDGIKNIEILDLNHYSFVFLKDIENDRDKIQAYCIQKGFIDLKRFYDFKIFECFDARELFVVIIKQKPLKSKVIAECLLPFGLEEHFLLNTLFCFKNTLVFFYQGKILYAQRYNNFSDIYSCFLKVKEEFNIEIGHIFVHQKYETLKEKQQRYEDVFGEEYLKNFIDKCLNKKLDLFFKSQNILRFKKSFLLPLIIMFLFVVFDFYIDIQLKNHISNPDRNFKQTDTFPAYFSRYLLVANLSQLAYENNVFFENIEFVSQGNNFVLGLKACALSQDLFMRWAQEVNGLLRVKNFVYSTFRENSNFYCAYIGWKK</sequence>
<dbReference type="AlphaFoldDB" id="A0A3D8J1C3"/>
<dbReference type="Proteomes" id="UP000256695">
    <property type="component" value="Unassembled WGS sequence"/>
</dbReference>
<keyword evidence="1" id="KW-0472">Membrane</keyword>
<evidence type="ECO:0000313" key="2">
    <source>
        <dbReference type="EMBL" id="RDU71307.1"/>
    </source>
</evidence>
<comment type="caution">
    <text evidence="2">The sequence shown here is derived from an EMBL/GenBank/DDBJ whole genome shotgun (WGS) entry which is preliminary data.</text>
</comment>